<keyword evidence="1" id="KW-0238">DNA-binding</keyword>
<evidence type="ECO:0000259" key="2">
    <source>
        <dbReference type="PROSITE" id="PS51740"/>
    </source>
</evidence>
<evidence type="ECO:0000256" key="1">
    <source>
        <dbReference type="PROSITE-ProRule" id="PRU01076"/>
    </source>
</evidence>
<dbReference type="InterPro" id="IPR037914">
    <property type="entry name" value="SpoVT-AbrB_sf"/>
</dbReference>
<gene>
    <name evidence="3" type="ORF">JS278_02906</name>
</gene>
<dbReference type="OrthoDB" id="199763at2"/>
<dbReference type="SUPFAM" id="SSF89447">
    <property type="entry name" value="AbrB/MazE/MraZ-like"/>
    <property type="match status" value="1"/>
</dbReference>
<reference evidence="3 4" key="1">
    <citation type="submission" date="2017-12" db="EMBL/GenBank/DDBJ databases">
        <title>The whole genome sequence of the Acidipropionibacterium virtanenii sp. nov. type strain JS278.</title>
        <authorList>
            <person name="Laine P."/>
            <person name="Deptula P."/>
            <person name="Varmanen P."/>
            <person name="Auvinen P."/>
        </authorList>
    </citation>
    <scope>NUCLEOTIDE SEQUENCE [LARGE SCALE GENOMIC DNA]</scope>
    <source>
        <strain evidence="3 4">JS278</strain>
    </source>
</reference>
<dbReference type="NCBIfam" id="TIGR01439">
    <property type="entry name" value="lp_hng_hel_AbrB"/>
    <property type="match status" value="1"/>
</dbReference>
<dbReference type="Pfam" id="PF04014">
    <property type="entry name" value="MazE_antitoxin"/>
    <property type="match status" value="1"/>
</dbReference>
<dbReference type="KEGG" id="acij:JS278_02906"/>
<dbReference type="InterPro" id="IPR007159">
    <property type="entry name" value="SpoVT-AbrB_dom"/>
</dbReference>
<proteinExistence type="predicted"/>
<sequence length="90" mass="10185">MKTRLRGKGQITLPAEVRKYLHVREGDDIAFTLESGRVVLTGLTEVPTDQSWFWTEGWQQGEREVNEQIARGEGTVHGDGDEFLAALDER</sequence>
<dbReference type="EMBL" id="CP025198">
    <property type="protein sequence ID" value="AXE40040.1"/>
    <property type="molecule type" value="Genomic_DNA"/>
</dbReference>
<dbReference type="SMART" id="SM00966">
    <property type="entry name" value="SpoVT_AbrB"/>
    <property type="match status" value="1"/>
</dbReference>
<dbReference type="AlphaFoldDB" id="A0A344UXP2"/>
<dbReference type="GO" id="GO:0003677">
    <property type="term" value="F:DNA binding"/>
    <property type="evidence" value="ECO:0007669"/>
    <property type="project" value="UniProtKB-UniRule"/>
</dbReference>
<organism evidence="3 4">
    <name type="scientific">Acidipropionibacterium virtanenii</name>
    <dbReference type="NCBI Taxonomy" id="2057246"/>
    <lineage>
        <taxon>Bacteria</taxon>
        <taxon>Bacillati</taxon>
        <taxon>Actinomycetota</taxon>
        <taxon>Actinomycetes</taxon>
        <taxon>Propionibacteriales</taxon>
        <taxon>Propionibacteriaceae</taxon>
        <taxon>Acidipropionibacterium</taxon>
    </lineage>
</organism>
<evidence type="ECO:0000313" key="4">
    <source>
        <dbReference type="Proteomes" id="UP000251995"/>
    </source>
</evidence>
<dbReference type="Proteomes" id="UP000251995">
    <property type="component" value="Chromosome"/>
</dbReference>
<evidence type="ECO:0000313" key="3">
    <source>
        <dbReference type="EMBL" id="AXE40040.1"/>
    </source>
</evidence>
<dbReference type="Gene3D" id="2.10.260.10">
    <property type="match status" value="1"/>
</dbReference>
<keyword evidence="4" id="KW-1185">Reference proteome</keyword>
<dbReference type="PROSITE" id="PS51740">
    <property type="entry name" value="SPOVT_ABRB"/>
    <property type="match status" value="1"/>
</dbReference>
<protein>
    <recommendedName>
        <fullName evidence="2">SpoVT-AbrB domain-containing protein</fullName>
    </recommendedName>
</protein>
<feature type="domain" description="SpoVT-AbrB" evidence="2">
    <location>
        <begin position="1"/>
        <end position="45"/>
    </location>
</feature>
<accession>A0A344UXP2</accession>
<name>A0A344UXP2_9ACTN</name>